<evidence type="ECO:0000259" key="3">
    <source>
        <dbReference type="Pfam" id="PF22570"/>
    </source>
</evidence>
<dbReference type="RefSeq" id="WP_071137451.1">
    <property type="nucleotide sequence ID" value="NZ_DUQN01000013.1"/>
</dbReference>
<dbReference type="AlphaFoldDB" id="A0A1G4G991"/>
<dbReference type="KEGG" id="pmuc:ING2E5A_2311"/>
<feature type="transmembrane region" description="Helical" evidence="1">
    <location>
        <begin position="69"/>
        <end position="88"/>
    </location>
</feature>
<sequence length="254" mass="28487">MENGKEQLKLSGRSKGGLFGFLLVLVGTLLLAFNFGWIDPTLRYVIFSWPALFLLFTIVALFRREFLAMFFWLALAAFFLLPRIAQLYPDALPGVDESFAETYWPILLILFGVGVILKIVFGTKSCRHRHLHRPYENVKVDGGNGVYIREVLFSGIEDIFLEPLFRGGQIQVVFGGVELDLRRTTLPEGDTILHVEAVFGGIKLYLPDDWVVIPKVRTVMGGVENKHFSRSTGEGASRRLIITGEMVFGGCEIG</sequence>
<feature type="domain" description="LiaF transmembrane" evidence="3">
    <location>
        <begin position="18"/>
        <end position="118"/>
    </location>
</feature>
<gene>
    <name evidence="4" type="ORF">ING2E5A_2311</name>
</gene>
<feature type="transmembrane region" description="Helical" evidence="1">
    <location>
        <begin position="103"/>
        <end position="121"/>
    </location>
</feature>
<feature type="domain" description="Cell wall-active antibiotics response LiaF-like C-terminal" evidence="2">
    <location>
        <begin position="169"/>
        <end position="226"/>
    </location>
</feature>
<feature type="transmembrane region" description="Helical" evidence="1">
    <location>
        <begin position="44"/>
        <end position="62"/>
    </location>
</feature>
<dbReference type="InterPro" id="IPR024425">
    <property type="entry name" value="LiaF-like_C"/>
</dbReference>
<dbReference type="STRING" id="1642646.ING2E5A_2311"/>
<dbReference type="EMBL" id="LT608328">
    <property type="protein sequence ID" value="SCM59119.1"/>
    <property type="molecule type" value="Genomic_DNA"/>
</dbReference>
<reference evidence="4 5" key="1">
    <citation type="submission" date="2016-08" db="EMBL/GenBank/DDBJ databases">
        <authorList>
            <person name="Seilhamer J.J."/>
        </authorList>
    </citation>
    <scope>NUCLEOTIDE SEQUENCE [LARGE SCALE GENOMIC DNA]</scope>
    <source>
        <strain evidence="4">ING2-E5A</strain>
    </source>
</reference>
<keyword evidence="1" id="KW-1133">Transmembrane helix</keyword>
<accession>A0A1G4G991</accession>
<dbReference type="InterPro" id="IPR054331">
    <property type="entry name" value="LiaF_TM"/>
</dbReference>
<keyword evidence="1" id="KW-0812">Transmembrane</keyword>
<dbReference type="Pfam" id="PF09922">
    <property type="entry name" value="LiaF-like_C"/>
    <property type="match status" value="1"/>
</dbReference>
<name>A0A1G4G991_9BACT</name>
<feature type="transmembrane region" description="Helical" evidence="1">
    <location>
        <begin position="18"/>
        <end position="38"/>
    </location>
</feature>
<protein>
    <submittedName>
        <fullName evidence="4">Putative membrane protein</fullName>
    </submittedName>
</protein>
<evidence type="ECO:0000313" key="5">
    <source>
        <dbReference type="Proteomes" id="UP000178485"/>
    </source>
</evidence>
<evidence type="ECO:0000259" key="2">
    <source>
        <dbReference type="Pfam" id="PF09922"/>
    </source>
</evidence>
<proteinExistence type="predicted"/>
<organism evidence="4 5">
    <name type="scientific">Petrimonas mucosa</name>
    <dbReference type="NCBI Taxonomy" id="1642646"/>
    <lineage>
        <taxon>Bacteria</taxon>
        <taxon>Pseudomonadati</taxon>
        <taxon>Bacteroidota</taxon>
        <taxon>Bacteroidia</taxon>
        <taxon>Bacteroidales</taxon>
        <taxon>Dysgonomonadaceae</taxon>
        <taxon>Petrimonas</taxon>
    </lineage>
</organism>
<keyword evidence="1" id="KW-0472">Membrane</keyword>
<keyword evidence="5" id="KW-1185">Reference proteome</keyword>
<dbReference type="Proteomes" id="UP000178485">
    <property type="component" value="Chromosome i"/>
</dbReference>
<evidence type="ECO:0000256" key="1">
    <source>
        <dbReference type="SAM" id="Phobius"/>
    </source>
</evidence>
<dbReference type="Pfam" id="PF22570">
    <property type="entry name" value="LiaF-TM"/>
    <property type="match status" value="1"/>
</dbReference>
<evidence type="ECO:0000313" key="4">
    <source>
        <dbReference type="EMBL" id="SCM59119.1"/>
    </source>
</evidence>